<dbReference type="SUPFAM" id="SSF52540">
    <property type="entry name" value="P-loop containing nucleoside triphosphate hydrolases"/>
    <property type="match status" value="1"/>
</dbReference>
<dbReference type="Gene3D" id="3.40.50.300">
    <property type="entry name" value="P-loop containing nucleotide triphosphate hydrolases"/>
    <property type="match status" value="2"/>
</dbReference>
<dbReference type="Pfam" id="PF13604">
    <property type="entry name" value="AAA_30"/>
    <property type="match status" value="1"/>
</dbReference>
<keyword evidence="1" id="KW-0067">ATP-binding</keyword>
<dbReference type="GO" id="GO:0004386">
    <property type="term" value="F:helicase activity"/>
    <property type="evidence" value="ECO:0007669"/>
    <property type="project" value="UniProtKB-KW"/>
</dbReference>
<keyword evidence="1" id="KW-0547">Nucleotide-binding</keyword>
<organism evidence="1">
    <name type="scientific">Geladintestivirus 3</name>
    <dbReference type="NCBI Taxonomy" id="3233135"/>
    <lineage>
        <taxon>Viruses</taxon>
        <taxon>Duplodnaviria</taxon>
        <taxon>Heunggongvirae</taxon>
        <taxon>Uroviricota</taxon>
        <taxon>Caudoviricetes</taxon>
        <taxon>Crassvirales</taxon>
    </lineage>
</organism>
<accession>A0AAU8MGV9</accession>
<dbReference type="InterPro" id="IPR027417">
    <property type="entry name" value="P-loop_NTPase"/>
</dbReference>
<name>A0AAU8MGV9_9CAUD</name>
<reference evidence="1" key="1">
    <citation type="submission" date="2024-06" db="EMBL/GenBank/DDBJ databases">
        <title>Intestivirid acquisition increases across infancy in a wild primate population.</title>
        <authorList>
            <person name="Schneider-Creas I.A."/>
            <person name="Moya I.L."/>
            <person name="Chiou K.L."/>
            <person name="Baniel A."/>
            <person name="Azanaw Haile A."/>
            <person name="Kebede F."/>
            <person name="Abebe B."/>
            <person name="Snyder-Mackler N."/>
            <person name="Varsani A."/>
        </authorList>
    </citation>
    <scope>NUCLEOTIDE SEQUENCE</scope>
    <source>
        <strain evidence="1">Int_RNL_2017_0019_DDA</strain>
    </source>
</reference>
<protein>
    <submittedName>
        <fullName evidence="1">ATP dependent DNA helicase</fullName>
    </submittedName>
</protein>
<dbReference type="EMBL" id="PP965493">
    <property type="protein sequence ID" value="XCN99899.1"/>
    <property type="molecule type" value="Genomic_DNA"/>
</dbReference>
<evidence type="ECO:0000313" key="1">
    <source>
        <dbReference type="EMBL" id="XCN99899.1"/>
    </source>
</evidence>
<keyword evidence="1" id="KW-0347">Helicase</keyword>
<proteinExistence type="predicted"/>
<sequence>MNNNIVKTSTINTQTDKERANTFGFTDDQKKAYLGLIEFINNPFNPSDYRRALVGAGGVGKTFLLKSIIKNCNVSFSQIGVSAPSHKACRVLRTSLLGTHTNVNTIQSDFGFRPNFDIEKFDERNVQFAKSGRIKVEDYNLYIIDESSMLNRALVNYINKTLCAQHCKIIYVGDDHQIPPVNEYESTAFKGVITYRLTQIVRQDEDNPIRKLCNMLRFDIDHNTFTFLQYIGSHREEYDTTMTKGFKVCGSAEFQKQVNLQFSDEAITHNTDYVKVVAYTNMCVSNWNKYIRETIIKDADKSVITTNDLITSYITIVDDFNDAIIRNSEDYIVKSIANYTHPKYEIKGFMVKFQAVYGGEITSPLFVIDHRDKYSVQMYCKISKELIEQAENADRYKRAAKWKAYFKFKESCLLLINLVKSDGTVLHYRNLDYGFSVTAHKAQGSTYNVSMVDINDIVYDKNGHPYQNAKDINKRLYVAISRAKEKVIMRYGY</sequence>
<dbReference type="CDD" id="cd18809">
    <property type="entry name" value="SF1_C_RecD"/>
    <property type="match status" value="1"/>
</dbReference>
<keyword evidence="1" id="KW-0378">Hydrolase</keyword>